<sequence length="523" mass="55905">MSHLSDNSAEKLIERPPIIVIMGHIDHGKSSLLDYIRKSKIVEGEAGSITQHLGAYEVVLPPKQKKAGTASGNDNSNSGDCRKITFLDTPGHAAFSAMRSRGAQVADLAILVVSAEDGVKPQTLEALSAITSAKLPYVVAITKIDKPNANIERVKQDLAANHVFLEGYGGSVPFTPVSSKSGAGIDELLEILLLVAEISELKADPDAGASGVVIESSTDNRHGCSATLVIRNGTIHVGDVLVVDRQATPVRALFNHLLHRISKATFSAPVRVSGCTSSLATGSVFHAYPNKKSAEATLVDQSPRLPVVSQASDRISSRSVVTKSILPVVLKADVSGSLEALSAEILKQSNDAIEVQIVQSGIGPVSENDLRAVSVDTEPLIIGFNVKTEKPSQTYAEQKLMKVYSFSVIYDAVDLVQAEIERRRPREEVEEVVGSLKVLKIFSRQKDKQVIGGAVVSGKLTEGAQIRVIRHDNFITNGKISELQAQKIRVKEVGVGSQCGLMVEAKHSIAPNDIIEAFVLSSK</sequence>
<dbReference type="SUPFAM" id="SSF52540">
    <property type="entry name" value="P-loop containing nucleoside triphosphate hydrolases"/>
    <property type="match status" value="1"/>
</dbReference>
<dbReference type="Gene3D" id="3.40.50.10050">
    <property type="entry name" value="Translation initiation factor IF- 2, domain 3"/>
    <property type="match status" value="1"/>
</dbReference>
<evidence type="ECO:0000256" key="7">
    <source>
        <dbReference type="NCBIfam" id="TIGR00487"/>
    </source>
</evidence>
<dbReference type="GO" id="GO:0003924">
    <property type="term" value="F:GTPase activity"/>
    <property type="evidence" value="ECO:0007669"/>
    <property type="project" value="InterPro"/>
</dbReference>
<dbReference type="FunFam" id="3.40.50.300:FF:000019">
    <property type="entry name" value="Translation initiation factor IF-2"/>
    <property type="match status" value="1"/>
</dbReference>
<reference evidence="10 11" key="1">
    <citation type="submission" date="2017-09" db="EMBL/GenBank/DDBJ databases">
        <title>Depth-based differentiation of microbial function through sediment-hosted aquifers and enrichment of novel symbionts in the deep terrestrial subsurface.</title>
        <authorList>
            <person name="Probst A.J."/>
            <person name="Ladd B."/>
            <person name="Jarett J.K."/>
            <person name="Geller-Mcgrath D.E."/>
            <person name="Sieber C.M."/>
            <person name="Emerson J.B."/>
            <person name="Anantharaman K."/>
            <person name="Thomas B.C."/>
            <person name="Malmstrom R."/>
            <person name="Stieglmeier M."/>
            <person name="Klingl A."/>
            <person name="Woyke T."/>
            <person name="Ryan C.M."/>
            <person name="Banfield J.F."/>
        </authorList>
    </citation>
    <scope>NUCLEOTIDE SEQUENCE [LARGE SCALE GENOMIC DNA]</scope>
    <source>
        <strain evidence="10">CG10_big_fil_rev_8_21_14_0_10_51_16</strain>
    </source>
</reference>
<dbReference type="InterPro" id="IPR005225">
    <property type="entry name" value="Small_GTP-bd"/>
</dbReference>
<gene>
    <name evidence="10" type="primary">infB</name>
    <name evidence="10" type="ORF">COV10_01585</name>
</gene>
<dbReference type="Pfam" id="PF22042">
    <property type="entry name" value="EF-G_D2"/>
    <property type="match status" value="1"/>
</dbReference>
<evidence type="ECO:0000256" key="5">
    <source>
        <dbReference type="ARBA" id="ARBA00022917"/>
    </source>
</evidence>
<feature type="domain" description="Tr-type G" evidence="9">
    <location>
        <begin position="14"/>
        <end position="200"/>
    </location>
</feature>
<comment type="caution">
    <text evidence="10">The sequence shown here is derived from an EMBL/GenBank/DDBJ whole genome shotgun (WGS) entry which is preliminary data.</text>
</comment>
<dbReference type="Pfam" id="PF11987">
    <property type="entry name" value="IF-2"/>
    <property type="match status" value="1"/>
</dbReference>
<dbReference type="CDD" id="cd01887">
    <property type="entry name" value="IF2_eIF5B"/>
    <property type="match status" value="1"/>
</dbReference>
<dbReference type="GO" id="GO:0003743">
    <property type="term" value="F:translation initiation factor activity"/>
    <property type="evidence" value="ECO:0007669"/>
    <property type="project" value="UniProtKB-UniRule"/>
</dbReference>
<dbReference type="PRINTS" id="PR00315">
    <property type="entry name" value="ELONGATNFCT"/>
</dbReference>
<dbReference type="NCBIfam" id="TIGR00231">
    <property type="entry name" value="small_GTP"/>
    <property type="match status" value="1"/>
</dbReference>
<accession>A0A2H0RF60</accession>
<evidence type="ECO:0000256" key="4">
    <source>
        <dbReference type="ARBA" id="ARBA00022741"/>
    </source>
</evidence>
<dbReference type="SUPFAM" id="SSF52156">
    <property type="entry name" value="Initiation factor IF2/eIF5b, domain 3"/>
    <property type="match status" value="1"/>
</dbReference>
<keyword evidence="6" id="KW-0342">GTP-binding</keyword>
<protein>
    <recommendedName>
        <fullName evidence="2 7">Translation initiation factor IF-2</fullName>
    </recommendedName>
</protein>
<dbReference type="GO" id="GO:0005525">
    <property type="term" value="F:GTP binding"/>
    <property type="evidence" value="ECO:0007669"/>
    <property type="project" value="UniProtKB-KW"/>
</dbReference>
<dbReference type="NCBIfam" id="TIGR00487">
    <property type="entry name" value="IF-2"/>
    <property type="match status" value="1"/>
</dbReference>
<name>A0A2H0RF60_9BACT</name>
<keyword evidence="3 8" id="KW-0396">Initiation factor</keyword>
<dbReference type="InterPro" id="IPR053905">
    <property type="entry name" value="EF-G-like_DII"/>
</dbReference>
<keyword evidence="5 8" id="KW-0648">Protein biosynthesis</keyword>
<evidence type="ECO:0000256" key="1">
    <source>
        <dbReference type="ARBA" id="ARBA00007733"/>
    </source>
</evidence>
<dbReference type="InterPro" id="IPR000795">
    <property type="entry name" value="T_Tr_GTP-bd_dom"/>
</dbReference>
<dbReference type="PANTHER" id="PTHR43381">
    <property type="entry name" value="TRANSLATION INITIATION FACTOR IF-2-RELATED"/>
    <property type="match status" value="1"/>
</dbReference>
<organism evidence="10 11">
    <name type="scientific">Candidatus Vogelbacteria bacterium CG10_big_fil_rev_8_21_14_0_10_51_16</name>
    <dbReference type="NCBI Taxonomy" id="1975045"/>
    <lineage>
        <taxon>Bacteria</taxon>
        <taxon>Candidatus Vogeliibacteriota</taxon>
    </lineage>
</organism>
<dbReference type="FunFam" id="3.40.50.10050:FF:000001">
    <property type="entry name" value="Translation initiation factor IF-2"/>
    <property type="match status" value="1"/>
</dbReference>
<evidence type="ECO:0000313" key="11">
    <source>
        <dbReference type="Proteomes" id="UP000228767"/>
    </source>
</evidence>
<evidence type="ECO:0000256" key="6">
    <source>
        <dbReference type="ARBA" id="ARBA00023134"/>
    </source>
</evidence>
<dbReference type="EMBL" id="PCYI01000009">
    <property type="protein sequence ID" value="PIR45026.1"/>
    <property type="molecule type" value="Genomic_DNA"/>
</dbReference>
<dbReference type="InterPro" id="IPR023115">
    <property type="entry name" value="TIF_IF2_dom3"/>
</dbReference>
<dbReference type="InterPro" id="IPR027417">
    <property type="entry name" value="P-loop_NTPase"/>
</dbReference>
<proteinExistence type="inferred from homology"/>
<dbReference type="InterPro" id="IPR000178">
    <property type="entry name" value="TF_IF2_bacterial-like"/>
</dbReference>
<dbReference type="PROSITE" id="PS51722">
    <property type="entry name" value="G_TR_2"/>
    <property type="match status" value="1"/>
</dbReference>
<evidence type="ECO:0000256" key="2">
    <source>
        <dbReference type="ARBA" id="ARBA00020675"/>
    </source>
</evidence>
<dbReference type="Gene3D" id="3.40.50.300">
    <property type="entry name" value="P-loop containing nucleotide triphosphate hydrolases"/>
    <property type="match status" value="1"/>
</dbReference>
<dbReference type="GO" id="GO:0005737">
    <property type="term" value="C:cytoplasm"/>
    <property type="evidence" value="ECO:0007669"/>
    <property type="project" value="UniProtKB-UniRule"/>
</dbReference>
<evidence type="ECO:0000259" key="9">
    <source>
        <dbReference type="PROSITE" id="PS51722"/>
    </source>
</evidence>
<evidence type="ECO:0000256" key="3">
    <source>
        <dbReference type="ARBA" id="ARBA00022540"/>
    </source>
</evidence>
<dbReference type="AlphaFoldDB" id="A0A2H0RF60"/>
<comment type="function">
    <text evidence="8">One of the essential components for the initiation of protein synthesis. Protects formylmethionyl-tRNA from spontaneous hydrolysis and promotes its binding to the 30S ribosomal subunits. Also involved in the hydrolysis of GTP during the formation of the 70S ribosomal complex.</text>
</comment>
<evidence type="ECO:0000313" key="10">
    <source>
        <dbReference type="EMBL" id="PIR45026.1"/>
    </source>
</evidence>
<keyword evidence="4" id="KW-0547">Nucleotide-binding</keyword>
<evidence type="ECO:0000256" key="8">
    <source>
        <dbReference type="RuleBase" id="RU000644"/>
    </source>
</evidence>
<dbReference type="Pfam" id="PF00009">
    <property type="entry name" value="GTP_EFTU"/>
    <property type="match status" value="1"/>
</dbReference>
<dbReference type="Gene3D" id="2.40.30.10">
    <property type="entry name" value="Translation factors"/>
    <property type="match status" value="2"/>
</dbReference>
<dbReference type="InterPro" id="IPR036925">
    <property type="entry name" value="TIF_IF2_dom3_sf"/>
</dbReference>
<dbReference type="Proteomes" id="UP000228767">
    <property type="component" value="Unassembled WGS sequence"/>
</dbReference>
<dbReference type="PANTHER" id="PTHR43381:SF5">
    <property type="entry name" value="TR-TYPE G DOMAIN-CONTAINING PROTEIN"/>
    <property type="match status" value="1"/>
</dbReference>
<dbReference type="SUPFAM" id="SSF50447">
    <property type="entry name" value="Translation proteins"/>
    <property type="match status" value="2"/>
</dbReference>
<dbReference type="InterPro" id="IPR009000">
    <property type="entry name" value="Transl_B-barrel_sf"/>
</dbReference>
<comment type="similarity">
    <text evidence="1 8">Belongs to the TRAFAC class translation factor GTPase superfamily. Classic translation factor GTPase family. IF-2 subfamily.</text>
</comment>
<dbReference type="InterPro" id="IPR015760">
    <property type="entry name" value="TIF_IF2"/>
</dbReference>